<keyword evidence="1" id="KW-0472">Membrane</keyword>
<proteinExistence type="predicted"/>
<keyword evidence="1" id="KW-1133">Transmembrane helix</keyword>
<comment type="caution">
    <text evidence="2">The sequence shown here is derived from an EMBL/GenBank/DDBJ whole genome shotgun (WGS) entry which is preliminary data.</text>
</comment>
<accession>A0AAN6HKC2</accession>
<dbReference type="Proteomes" id="UP000537989">
    <property type="component" value="Unassembled WGS sequence"/>
</dbReference>
<name>A0AAN6HKC2_FUSAU</name>
<feature type="transmembrane region" description="Helical" evidence="1">
    <location>
        <begin position="61"/>
        <end position="83"/>
    </location>
</feature>
<evidence type="ECO:0000256" key="1">
    <source>
        <dbReference type="SAM" id="Phobius"/>
    </source>
</evidence>
<organism evidence="2 3">
    <name type="scientific">Fusarium austroamericanum</name>
    <dbReference type="NCBI Taxonomy" id="282268"/>
    <lineage>
        <taxon>Eukaryota</taxon>
        <taxon>Fungi</taxon>
        <taxon>Dikarya</taxon>
        <taxon>Ascomycota</taxon>
        <taxon>Pezizomycotina</taxon>
        <taxon>Sordariomycetes</taxon>
        <taxon>Hypocreomycetidae</taxon>
        <taxon>Hypocreales</taxon>
        <taxon>Nectriaceae</taxon>
        <taxon>Fusarium</taxon>
    </lineage>
</organism>
<protein>
    <submittedName>
        <fullName evidence="2">Uncharacterized protein</fullName>
    </submittedName>
</protein>
<gene>
    <name evidence="2" type="ORF">FAUST_979</name>
</gene>
<evidence type="ECO:0000313" key="2">
    <source>
        <dbReference type="EMBL" id="KAF5247127.1"/>
    </source>
</evidence>
<reference evidence="2 3" key="1">
    <citation type="submission" date="2020-02" db="EMBL/GenBank/DDBJ databases">
        <title>Identification and distribution of gene clusters putatively required for synthesis of sphingolipid metabolism inhibitors in phylogenetically diverse species of the filamentous fungus Fusarium.</title>
        <authorList>
            <person name="Kim H.-S."/>
            <person name="Busman M."/>
            <person name="Brown D.W."/>
            <person name="Divon H."/>
            <person name="Uhlig S."/>
            <person name="Proctor R.H."/>
        </authorList>
    </citation>
    <scope>NUCLEOTIDE SEQUENCE [LARGE SCALE GENOMIC DNA]</scope>
    <source>
        <strain evidence="2 3">NRRL 2903</strain>
    </source>
</reference>
<dbReference type="EMBL" id="JAAMOD010000021">
    <property type="protein sequence ID" value="KAF5247127.1"/>
    <property type="molecule type" value="Genomic_DNA"/>
</dbReference>
<sequence>MVEDSDSFINQLLDHLDEGQLMLTEKFNVTGVELGTGDQLPNLVDVDVGKIVIARCELVHAYHAVFTKGGILTALIVILFMFWPKTNCRRSK</sequence>
<evidence type="ECO:0000313" key="3">
    <source>
        <dbReference type="Proteomes" id="UP000537989"/>
    </source>
</evidence>
<keyword evidence="3" id="KW-1185">Reference proteome</keyword>
<keyword evidence="1" id="KW-0812">Transmembrane</keyword>
<dbReference type="AlphaFoldDB" id="A0AAN6HKC2"/>